<accession>A0A6P9EGA6</accession>
<gene>
    <name evidence="2 3" type="primary">LOC109002123</name>
</gene>
<sequence length="195" mass="22714">MVQHLKSYVSWIDFVLDWTKENHRQAVVTALADKYNAYHYKLHKHYLKYASHEEALSDGMSLVEKGNGYVKASPFKEQSQRNITNRKRQKVKHTGGGKSFVRIMEENRYTKMHVGSCFRQGFQQGEKQLDGTTLCGTRWRELTTTNRSNWIGPSHVWMKRIFGGHLGRSKVAEVHHKFNKVVFNLESSCSIIYAY</sequence>
<protein>
    <submittedName>
        <fullName evidence="2 3">Uncharacterized protein LOC109002123 isoform X1</fullName>
    </submittedName>
</protein>
<proteinExistence type="predicted"/>
<dbReference type="Proteomes" id="UP000235220">
    <property type="component" value="Chromosome 2"/>
</dbReference>
<dbReference type="RefSeq" id="XP_018835287.2">
    <property type="nucleotide sequence ID" value="XM_018979742.2"/>
</dbReference>
<dbReference type="AlphaFoldDB" id="A0A6P9EGA6"/>
<evidence type="ECO:0000313" key="3">
    <source>
        <dbReference type="RefSeq" id="XP_035543228.1"/>
    </source>
</evidence>
<evidence type="ECO:0000313" key="1">
    <source>
        <dbReference type="Proteomes" id="UP000235220"/>
    </source>
</evidence>
<keyword evidence="1" id="KW-1185">Reference proteome</keyword>
<dbReference type="KEGG" id="jre:109002123"/>
<evidence type="ECO:0000313" key="2">
    <source>
        <dbReference type="RefSeq" id="XP_018835287.2"/>
    </source>
</evidence>
<reference evidence="2 3" key="1">
    <citation type="submission" date="2025-04" db="UniProtKB">
        <authorList>
            <consortium name="RefSeq"/>
        </authorList>
    </citation>
    <scope>IDENTIFICATION</scope>
    <source>
        <tissue evidence="2 3">Leaves</tissue>
    </source>
</reference>
<organism evidence="1 3">
    <name type="scientific">Juglans regia</name>
    <name type="common">English walnut</name>
    <dbReference type="NCBI Taxonomy" id="51240"/>
    <lineage>
        <taxon>Eukaryota</taxon>
        <taxon>Viridiplantae</taxon>
        <taxon>Streptophyta</taxon>
        <taxon>Embryophyta</taxon>
        <taxon>Tracheophyta</taxon>
        <taxon>Spermatophyta</taxon>
        <taxon>Magnoliopsida</taxon>
        <taxon>eudicotyledons</taxon>
        <taxon>Gunneridae</taxon>
        <taxon>Pentapetalae</taxon>
        <taxon>rosids</taxon>
        <taxon>fabids</taxon>
        <taxon>Fagales</taxon>
        <taxon>Juglandaceae</taxon>
        <taxon>Juglans</taxon>
    </lineage>
</organism>
<name>A0A6P9EGA6_JUGRE</name>
<dbReference type="GeneID" id="109002123"/>
<dbReference type="RefSeq" id="XP_035543228.1">
    <property type="nucleotide sequence ID" value="XM_035687335.1"/>
</dbReference>